<dbReference type="Gene3D" id="2.40.170.20">
    <property type="entry name" value="TonB-dependent receptor, beta-barrel domain"/>
    <property type="match status" value="1"/>
</dbReference>
<keyword evidence="4" id="KW-0732">Signal</keyword>
<dbReference type="STRING" id="1079859.SAMN04515674_12266"/>
<dbReference type="SUPFAM" id="SSF49478">
    <property type="entry name" value="Cna protein B-type domain"/>
    <property type="match status" value="1"/>
</dbReference>
<evidence type="ECO:0000256" key="2">
    <source>
        <dbReference type="ARBA" id="ARBA00023136"/>
    </source>
</evidence>
<feature type="domain" description="TonB-dependent receptor plug" evidence="5">
    <location>
        <begin position="132"/>
        <end position="216"/>
    </location>
</feature>
<name>A0A1I5YY47_9BACT</name>
<dbReference type="RefSeq" id="WP_177219507.1">
    <property type="nucleotide sequence ID" value="NZ_FOXH01000022.1"/>
</dbReference>
<dbReference type="Pfam" id="PF14905">
    <property type="entry name" value="OMP_b-brl_3"/>
    <property type="match status" value="1"/>
</dbReference>
<accession>A0A1I5YY47</accession>
<feature type="domain" description="Outer membrane protein beta-barrel" evidence="6">
    <location>
        <begin position="379"/>
        <end position="786"/>
    </location>
</feature>
<dbReference type="Gene3D" id="2.170.130.10">
    <property type="entry name" value="TonB-dependent receptor, plug domain"/>
    <property type="match status" value="1"/>
</dbReference>
<evidence type="ECO:0000256" key="3">
    <source>
        <dbReference type="ARBA" id="ARBA00023237"/>
    </source>
</evidence>
<dbReference type="InterPro" id="IPR041700">
    <property type="entry name" value="OMP_b-brl_3"/>
</dbReference>
<comment type="subcellular location">
    <subcellularLocation>
        <location evidence="1">Cell outer membrane</location>
    </subcellularLocation>
</comment>
<evidence type="ECO:0000256" key="1">
    <source>
        <dbReference type="ARBA" id="ARBA00004442"/>
    </source>
</evidence>
<feature type="signal peptide" evidence="4">
    <location>
        <begin position="1"/>
        <end position="16"/>
    </location>
</feature>
<dbReference type="EMBL" id="FOXH01000022">
    <property type="protein sequence ID" value="SFQ49040.1"/>
    <property type="molecule type" value="Genomic_DNA"/>
</dbReference>
<evidence type="ECO:0000259" key="5">
    <source>
        <dbReference type="Pfam" id="PF07715"/>
    </source>
</evidence>
<evidence type="ECO:0000313" key="8">
    <source>
        <dbReference type="Proteomes" id="UP000199306"/>
    </source>
</evidence>
<keyword evidence="8" id="KW-1185">Reference proteome</keyword>
<dbReference type="Proteomes" id="UP000199306">
    <property type="component" value="Unassembled WGS sequence"/>
</dbReference>
<sequence length="812" mass="91888">MKAFVFFLFCSVTSFAQSSPKFISGKVKDNRNEVIPGATVRLLNVIDSTMIKGEIADGKGEFKFNNLPDGVYILAITAVGQKKYLSIPLSVDEHHRQIVLPAIVMSAAQNTGLQEVVVRVKRPLIEQEPDKTIVNVESMISSATSNTLEVLEKTPGISIGSNGEISLNGRGAVLVLIDGRPTYMSGQDLAAYLKSLPGGLLDKIELMDNPPARYDASGNAIINIRLKKNRTGGLTGNISSGYSQGRYARNNEVINLNYNHKKLNIFGNIGYNLEKNYTTETYFRRFYQENNELSSKVTLLNNQLYQNGGQSVYLGLDYAATPNTTYGFLFNLNKNSKDGRLDYFSKSSTTDNRPDVIGTGNTIGMDKRTNLGINLNFLHKFKNQGKELSADINYLNYQSKGNQTLQNFVYQPEGTLTGNNEFLYLLPSTINIFTVKADYVHSLKNNAKWEAGFKSSLVNNDNISDYYLVAETGLISDNSRSNHFKYDENINAAYFNTQKSWKRLSAQFGLRIENTRATGQQLGNEMVQSSSFNKDYTQLFPGAFISYKLDTLNKNTLTLGITRRIGRPNYQQLNPFLFFIDKYSYSSGNPLLNPQYQYRFEIKYQHKQFLRMGLSYNKFSDLIFQTMQTVNDIFINSPNNLGFGYMLLLSNNLSFSPAKWWYVNTDIMLSRMGLDGTSYSATLNPSAWVARINVINQFRFEKGWSAEFGGYYASIDLNGQAFTEPRYRLNATIQKKIWKEKGSIRLGIDDMFHSWIQKNSSVGLKQADFLLTNENDTQRIGLAFTYRFGKETFARKRRHNNNASDAEKERVE</sequence>
<dbReference type="Gene3D" id="2.60.40.10">
    <property type="entry name" value="Immunoglobulins"/>
    <property type="match status" value="1"/>
</dbReference>
<keyword evidence="7" id="KW-0675">Receptor</keyword>
<keyword evidence="2" id="KW-0472">Membrane</keyword>
<dbReference type="InterPro" id="IPR036942">
    <property type="entry name" value="Beta-barrel_TonB_sf"/>
</dbReference>
<evidence type="ECO:0000259" key="6">
    <source>
        <dbReference type="Pfam" id="PF14905"/>
    </source>
</evidence>
<dbReference type="AlphaFoldDB" id="A0A1I5YY47"/>
<feature type="chain" id="PRO_5011688103" evidence="4">
    <location>
        <begin position="17"/>
        <end position="812"/>
    </location>
</feature>
<dbReference type="InterPro" id="IPR012910">
    <property type="entry name" value="Plug_dom"/>
</dbReference>
<dbReference type="Pfam" id="PF13620">
    <property type="entry name" value="CarboxypepD_reg"/>
    <property type="match status" value="1"/>
</dbReference>
<organism evidence="7 8">
    <name type="scientific">Pseudarcicella hirudinis</name>
    <dbReference type="NCBI Taxonomy" id="1079859"/>
    <lineage>
        <taxon>Bacteria</taxon>
        <taxon>Pseudomonadati</taxon>
        <taxon>Bacteroidota</taxon>
        <taxon>Cytophagia</taxon>
        <taxon>Cytophagales</taxon>
        <taxon>Flectobacillaceae</taxon>
        <taxon>Pseudarcicella</taxon>
    </lineage>
</organism>
<keyword evidence="3" id="KW-0998">Cell outer membrane</keyword>
<evidence type="ECO:0000313" key="7">
    <source>
        <dbReference type="EMBL" id="SFQ49040.1"/>
    </source>
</evidence>
<dbReference type="SUPFAM" id="SSF56935">
    <property type="entry name" value="Porins"/>
    <property type="match status" value="1"/>
</dbReference>
<dbReference type="Pfam" id="PF07715">
    <property type="entry name" value="Plug"/>
    <property type="match status" value="1"/>
</dbReference>
<dbReference type="InterPro" id="IPR037066">
    <property type="entry name" value="Plug_dom_sf"/>
</dbReference>
<evidence type="ECO:0000256" key="4">
    <source>
        <dbReference type="SAM" id="SignalP"/>
    </source>
</evidence>
<gene>
    <name evidence="7" type="ORF">SAMN04515674_12266</name>
</gene>
<protein>
    <submittedName>
        <fullName evidence="7">Outer membrane receptor proteins, mostly Fe transport</fullName>
    </submittedName>
</protein>
<proteinExistence type="predicted"/>
<reference evidence="7 8" key="1">
    <citation type="submission" date="2016-10" db="EMBL/GenBank/DDBJ databases">
        <authorList>
            <person name="de Groot N.N."/>
        </authorList>
    </citation>
    <scope>NUCLEOTIDE SEQUENCE [LARGE SCALE GENOMIC DNA]</scope>
    <source>
        <strain evidence="8">E92,LMG 26720,CCM 7988</strain>
    </source>
</reference>
<dbReference type="GO" id="GO:0009279">
    <property type="term" value="C:cell outer membrane"/>
    <property type="evidence" value="ECO:0007669"/>
    <property type="project" value="UniProtKB-SubCell"/>
</dbReference>
<dbReference type="InterPro" id="IPR013783">
    <property type="entry name" value="Ig-like_fold"/>
</dbReference>